<keyword evidence="3 5" id="KW-0274">FAD</keyword>
<comment type="cofactor">
    <cofactor evidence="5">
        <name>FAD</name>
        <dbReference type="ChEBI" id="CHEBI:57692"/>
    </cofactor>
</comment>
<dbReference type="Gene3D" id="3.50.50.60">
    <property type="entry name" value="FAD/NAD(P)-binding domain"/>
    <property type="match status" value="1"/>
</dbReference>
<evidence type="ECO:0000313" key="9">
    <source>
        <dbReference type="Proteomes" id="UP000327013"/>
    </source>
</evidence>
<dbReference type="InterPro" id="IPR045632">
    <property type="entry name" value="DUF6314"/>
</dbReference>
<dbReference type="InterPro" id="IPR050346">
    <property type="entry name" value="FMO-like"/>
</dbReference>
<evidence type="ECO:0000256" key="4">
    <source>
        <dbReference type="ARBA" id="ARBA00023002"/>
    </source>
</evidence>
<dbReference type="EMBL" id="VIBQ01000009">
    <property type="protein sequence ID" value="KAB8336687.1"/>
    <property type="molecule type" value="Genomic_DNA"/>
</dbReference>
<comment type="similarity">
    <text evidence="1 5">Belongs to the FMO family.</text>
</comment>
<dbReference type="Proteomes" id="UP000327013">
    <property type="component" value="Unassembled WGS sequence"/>
</dbReference>
<evidence type="ECO:0000259" key="7">
    <source>
        <dbReference type="Pfam" id="PF19834"/>
    </source>
</evidence>
<dbReference type="Pfam" id="PF19834">
    <property type="entry name" value="DUF6314"/>
    <property type="match status" value="1"/>
</dbReference>
<evidence type="ECO:0000256" key="5">
    <source>
        <dbReference type="RuleBase" id="RU361177"/>
    </source>
</evidence>
<dbReference type="OrthoDB" id="66881at2759"/>
<name>A0A5N6KQ56_9ROSI</name>
<dbReference type="PANTHER" id="PTHR23023">
    <property type="entry name" value="DIMETHYLANILINE MONOOXYGENASE"/>
    <property type="match status" value="1"/>
</dbReference>
<evidence type="ECO:0000313" key="8">
    <source>
        <dbReference type="EMBL" id="KAB8336687.1"/>
    </source>
</evidence>
<keyword evidence="2 5" id="KW-0285">Flavoprotein</keyword>
<dbReference type="SUPFAM" id="SSF51905">
    <property type="entry name" value="FAD/NAD(P)-binding domain"/>
    <property type="match status" value="1"/>
</dbReference>
<feature type="compositionally biased region" description="Polar residues" evidence="6">
    <location>
        <begin position="307"/>
        <end position="322"/>
    </location>
</feature>
<proteinExistence type="inferred from homology"/>
<dbReference type="InterPro" id="IPR036188">
    <property type="entry name" value="FAD/NAD-bd_sf"/>
</dbReference>
<evidence type="ECO:0000256" key="3">
    <source>
        <dbReference type="ARBA" id="ARBA00022827"/>
    </source>
</evidence>
<dbReference type="GO" id="GO:0004499">
    <property type="term" value="F:N,N-dimethylaniline monooxygenase activity"/>
    <property type="evidence" value="ECO:0007669"/>
    <property type="project" value="InterPro"/>
</dbReference>
<keyword evidence="9" id="KW-1185">Reference proteome</keyword>
<dbReference type="AlphaFoldDB" id="A0A5N6KQ56"/>
<dbReference type="PRINTS" id="PR00419">
    <property type="entry name" value="ADXRDTASE"/>
</dbReference>
<feature type="region of interest" description="Disordered" evidence="6">
    <location>
        <begin position="291"/>
        <end position="322"/>
    </location>
</feature>
<keyword evidence="4 5" id="KW-0560">Oxidoreductase</keyword>
<dbReference type="GO" id="GO:0050661">
    <property type="term" value="F:NADP binding"/>
    <property type="evidence" value="ECO:0007669"/>
    <property type="project" value="InterPro"/>
</dbReference>
<gene>
    <name evidence="8" type="ORF">FH972_020998</name>
</gene>
<reference evidence="8 9" key="1">
    <citation type="submission" date="2019-06" db="EMBL/GenBank/DDBJ databases">
        <title>A chromosomal-level reference genome of Carpinus fangiana (Coryloideae, Betulaceae).</title>
        <authorList>
            <person name="Yang X."/>
            <person name="Wang Z."/>
            <person name="Zhang L."/>
            <person name="Hao G."/>
            <person name="Liu J."/>
            <person name="Yang Y."/>
        </authorList>
    </citation>
    <scope>NUCLEOTIDE SEQUENCE [LARGE SCALE GENOMIC DNA]</scope>
    <source>
        <strain evidence="8">Cfa_2016G</strain>
        <tissue evidence="8">Leaf</tissue>
    </source>
</reference>
<accession>A0A5N6KQ56</accession>
<dbReference type="GO" id="GO:0050660">
    <property type="term" value="F:flavin adenine dinucleotide binding"/>
    <property type="evidence" value="ECO:0007669"/>
    <property type="project" value="InterPro"/>
</dbReference>
<evidence type="ECO:0000256" key="1">
    <source>
        <dbReference type="ARBA" id="ARBA00009183"/>
    </source>
</evidence>
<evidence type="ECO:0000256" key="6">
    <source>
        <dbReference type="SAM" id="MobiDB-lite"/>
    </source>
</evidence>
<protein>
    <recommendedName>
        <fullName evidence="5">Flavin-containing monooxygenase</fullName>
        <ecNumber evidence="5">1.-.-.-</ecNumber>
    </recommendedName>
</protein>
<comment type="caution">
    <text evidence="8">The sequence shown here is derived from an EMBL/GenBank/DDBJ whole genome shotgun (WGS) entry which is preliminary data.</text>
</comment>
<dbReference type="InterPro" id="IPR020946">
    <property type="entry name" value="Flavin_mOase-like"/>
</dbReference>
<feature type="domain" description="DUF6314" evidence="7">
    <location>
        <begin position="591"/>
        <end position="745"/>
    </location>
</feature>
<dbReference type="EC" id="1.-.-.-" evidence="5"/>
<keyword evidence="5" id="KW-0503">Monooxygenase</keyword>
<dbReference type="Pfam" id="PF00743">
    <property type="entry name" value="FMO-like"/>
    <property type="match status" value="1"/>
</dbReference>
<evidence type="ECO:0000256" key="2">
    <source>
        <dbReference type="ARBA" id="ARBA00022630"/>
    </source>
</evidence>
<sequence length="745" mass="83070">MKKTVAIIGAGPSGLVAAKTLLRSQRCRFDVSVFEKKSTVGGLWAVDRNDGDPSQLLNANMPTNASRFTVSFSDFAWSSVDLTDPNRDRPQPSAPDGSPFVPMFPKAWQVQKYLQQYTKRYIPESVIFFNRTVTSTERVKSDVGSPAWKIKWRDAEGVSSGVFDYLIVASGFFSEPRLPQADLMSQHGGVKQVHSSKLRKLKDVAPEDPSASGTILIVGGAMSGGEAASALAFDLSDAEHAPGSKARSGLKIVQVVPRPFYALPPIVPYQDSDSNAPKFFTLDLTFYDLTKRPPGPVNPGEGRQPPEISNFSHNSLRTLTGGDQSEYSSPAVVAGDVYRPAFAAIQEWYPEFLRSGAVRAIPGRVEIIDRTEKQLSGPLDSLRATIIHDGKQDVIDDVVGIVYATGFKPTAALEHFSSDVKKTLEYDPECHRLPFLLGEESVLAPNVDHLAFVGFYEGPFWAAMEKQAEFIADTWGKSSAQGEGLHSEDLEVNRIEKLRDLRKAMLANEKDVPQYWMGDYVGIIEKLARKGGVTRNEVGLEPRTGPVFGSRYVSSFGDATEAQKLLDDLQQVRTDALQKGRFVARAAFRAMQGNWKIRRQLDSRLPEYPSGELIGIASFHPRRPTDGSYDAEYLYVESGTLKTQQGLSMQASRRFAYRYQELTDQITVWFVKEDGKTVDYLYNDLLFDHNPVDAWTAKSDHLCIADMYRSEYTFRFRGMHLRDFAIKHAVKGPKKDYISDTLYER</sequence>
<organism evidence="8 9">
    <name type="scientific">Carpinus fangiana</name>
    <dbReference type="NCBI Taxonomy" id="176857"/>
    <lineage>
        <taxon>Eukaryota</taxon>
        <taxon>Viridiplantae</taxon>
        <taxon>Streptophyta</taxon>
        <taxon>Embryophyta</taxon>
        <taxon>Tracheophyta</taxon>
        <taxon>Spermatophyta</taxon>
        <taxon>Magnoliopsida</taxon>
        <taxon>eudicotyledons</taxon>
        <taxon>Gunneridae</taxon>
        <taxon>Pentapetalae</taxon>
        <taxon>rosids</taxon>
        <taxon>fabids</taxon>
        <taxon>Fagales</taxon>
        <taxon>Betulaceae</taxon>
        <taxon>Carpinus</taxon>
    </lineage>
</organism>